<evidence type="ECO:0000313" key="2">
    <source>
        <dbReference type="EMBL" id="KPJ69993.1"/>
    </source>
</evidence>
<feature type="signal peptide" evidence="1">
    <location>
        <begin position="1"/>
        <end position="27"/>
    </location>
</feature>
<evidence type="ECO:0000313" key="3">
    <source>
        <dbReference type="Proteomes" id="UP000051861"/>
    </source>
</evidence>
<proteinExistence type="predicted"/>
<keyword evidence="1" id="KW-0732">Signal</keyword>
<name>A0A0S7Y6Y9_UNCSA</name>
<dbReference type="Proteomes" id="UP000051861">
    <property type="component" value="Unassembled WGS sequence"/>
</dbReference>
<evidence type="ECO:0000256" key="1">
    <source>
        <dbReference type="SAM" id="SignalP"/>
    </source>
</evidence>
<comment type="caution">
    <text evidence="2">The sequence shown here is derived from an EMBL/GenBank/DDBJ whole genome shotgun (WGS) entry which is preliminary data.</text>
</comment>
<evidence type="ECO:0008006" key="4">
    <source>
        <dbReference type="Google" id="ProtNLM"/>
    </source>
</evidence>
<organism evidence="2 3">
    <name type="scientific">candidate division WOR-1 bacterium DG_54_3</name>
    <dbReference type="NCBI Taxonomy" id="1703775"/>
    <lineage>
        <taxon>Bacteria</taxon>
        <taxon>Bacillati</taxon>
        <taxon>Saganbacteria</taxon>
    </lineage>
</organism>
<accession>A0A0S7Y6Y9</accession>
<gene>
    <name evidence="2" type="ORF">AMJ44_01560</name>
</gene>
<reference evidence="2 3" key="1">
    <citation type="journal article" date="2015" name="Microbiome">
        <title>Genomic resolution of linkages in carbon, nitrogen, and sulfur cycling among widespread estuary sediment bacteria.</title>
        <authorList>
            <person name="Baker B.J."/>
            <person name="Lazar C.S."/>
            <person name="Teske A.P."/>
            <person name="Dick G.J."/>
        </authorList>
    </citation>
    <scope>NUCLEOTIDE SEQUENCE [LARGE SCALE GENOMIC DNA]</scope>
    <source>
        <strain evidence="2">DG_54_3</strain>
    </source>
</reference>
<dbReference type="AlphaFoldDB" id="A0A0S7Y6Y9"/>
<protein>
    <recommendedName>
        <fullName evidence="4">DUF5640 domain-containing protein</fullName>
    </recommendedName>
</protein>
<feature type="chain" id="PRO_5006640432" description="DUF5640 domain-containing protein" evidence="1">
    <location>
        <begin position="28"/>
        <end position="129"/>
    </location>
</feature>
<dbReference type="EMBL" id="LIZX01000010">
    <property type="protein sequence ID" value="KPJ69993.1"/>
    <property type="molecule type" value="Genomic_DNA"/>
</dbReference>
<sequence length="129" mass="14387">MKKMKNPVLTTAWIVLFCLSVTFLAIAQEKSYEVLLGEWDVQTEDGQYTFVFIFSMEDGALKGMFQGSTGEVEMEDLTFEDNELTFTVNIEAGGRSMPIDFSATIEGDTLEGMLSLEFGEANITGNKRK</sequence>